<name>A0A7X3MSJ3_9HYPH</name>
<feature type="domain" description="Aminotransferase class V" evidence="11">
    <location>
        <begin position="30"/>
        <end position="398"/>
    </location>
</feature>
<dbReference type="EC" id="2.8.1.7" evidence="5"/>
<dbReference type="GO" id="GO:0031071">
    <property type="term" value="F:cysteine desulfurase activity"/>
    <property type="evidence" value="ECO:0007669"/>
    <property type="project" value="UniProtKB-EC"/>
</dbReference>
<dbReference type="InterPro" id="IPR015422">
    <property type="entry name" value="PyrdxlP-dep_Trfase_small"/>
</dbReference>
<keyword evidence="13" id="KW-1185">Reference proteome</keyword>
<comment type="catalytic activity">
    <reaction evidence="10">
        <text>(sulfur carrier)-H + L-cysteine = (sulfur carrier)-SH + L-alanine</text>
        <dbReference type="Rhea" id="RHEA:43892"/>
        <dbReference type="Rhea" id="RHEA-COMP:14737"/>
        <dbReference type="Rhea" id="RHEA-COMP:14739"/>
        <dbReference type="ChEBI" id="CHEBI:29917"/>
        <dbReference type="ChEBI" id="CHEBI:35235"/>
        <dbReference type="ChEBI" id="CHEBI:57972"/>
        <dbReference type="ChEBI" id="CHEBI:64428"/>
        <dbReference type="EC" id="2.8.1.7"/>
    </reaction>
</comment>
<dbReference type="InterPro" id="IPR015424">
    <property type="entry name" value="PyrdxlP-dep_Trfase"/>
</dbReference>
<keyword evidence="9" id="KW-0663">Pyridoxal phosphate</keyword>
<dbReference type="CDD" id="cd06453">
    <property type="entry name" value="SufS_like"/>
    <property type="match status" value="1"/>
</dbReference>
<sequence>MNMQVKPYDVEAIRAQFPILSQQVYGKPLVYLDNAASAQKPKAVIDAMVNAMETGYANVHRGLHYMANMATEGFERARETVRAFINAGSVDEIVFTKSATEAYNLVADSFGRMNIGEGDEIILSIMEHHSNIVPWHFLRERKGAVIKWAPVDDDGNFLIEEFEKLFSARTKMVAITHMSNVLGTVTPIKEIIRIAHAHGVPVLVDGAQGAVHLDVDVRALDADFYVFTGHKVYGPTGIGVLYGKRELLEKLPPYQGGGEMIREVREDAITYNDPPHRFEAGTPAILEAIGLDAALRFMMELGRENIRAHEEAVSAYAHERLRAMNSIRIIGQAKGKGPIIAFEMRNAHAHDVATIIDRQGVAVRAGTHCAMPLLNRFGATSTCRASFGLYNTVEEVDKMVDALQKAETLFA</sequence>
<dbReference type="Pfam" id="PF00266">
    <property type="entry name" value="Aminotran_5"/>
    <property type="match status" value="1"/>
</dbReference>
<comment type="function">
    <text evidence="3">Catalyzes the removal of elemental sulfur atoms from cysteine to produce alanine. Seems to participate in the biosynthesis of the nitrogenase metalloclusters by providing the inorganic sulfur required for the Fe-S core formation.</text>
</comment>
<dbReference type="Gene3D" id="3.90.1150.10">
    <property type="entry name" value="Aspartate Aminotransferase, domain 1"/>
    <property type="match status" value="1"/>
</dbReference>
<dbReference type="NCBIfam" id="TIGR01979">
    <property type="entry name" value="sufS"/>
    <property type="match status" value="1"/>
</dbReference>
<reference evidence="12 13" key="2">
    <citation type="submission" date="2020-01" db="EMBL/GenBank/DDBJ databases">
        <title>Microvirga sp. nov., an arsenate reduction bacterium isolated from Tibet hotspring sediments.</title>
        <authorList>
            <person name="Xian W.-D."/>
            <person name="Li W.-J."/>
        </authorList>
    </citation>
    <scope>NUCLEOTIDE SEQUENCE [LARGE SCALE GENOMIC DNA]</scope>
    <source>
        <strain evidence="12 13">KCTC 23863</strain>
    </source>
</reference>
<reference evidence="12 13" key="1">
    <citation type="submission" date="2019-12" db="EMBL/GenBank/DDBJ databases">
        <authorList>
            <person name="Yuan C.-G."/>
        </authorList>
    </citation>
    <scope>NUCLEOTIDE SEQUENCE [LARGE SCALE GENOMIC DNA]</scope>
    <source>
        <strain evidence="12 13">KCTC 23863</strain>
    </source>
</reference>
<protein>
    <recommendedName>
        <fullName evidence="6">Cysteine desulfurase</fullName>
        <ecNumber evidence="5">2.8.1.7</ecNumber>
    </recommendedName>
    <alternativeName>
        <fullName evidence="7">Probable cysteine desulfurase</fullName>
    </alternativeName>
</protein>
<organism evidence="12 13">
    <name type="scientific">Microvirga makkahensis</name>
    <dbReference type="NCBI Taxonomy" id="1128670"/>
    <lineage>
        <taxon>Bacteria</taxon>
        <taxon>Pseudomonadati</taxon>
        <taxon>Pseudomonadota</taxon>
        <taxon>Alphaproteobacteria</taxon>
        <taxon>Hyphomicrobiales</taxon>
        <taxon>Methylobacteriaceae</taxon>
        <taxon>Microvirga</taxon>
    </lineage>
</organism>
<evidence type="ECO:0000256" key="9">
    <source>
        <dbReference type="ARBA" id="ARBA00022898"/>
    </source>
</evidence>
<gene>
    <name evidence="12" type="primary">sufS</name>
    <name evidence="12" type="ORF">GR328_13415</name>
</gene>
<comment type="function">
    <text evidence="2">Catalyzes the removal of elemental sulfur and selenium atoms from L-cysteine, L-cystine, L-selenocysteine, and L-selenocystine to produce L-alanine.</text>
</comment>
<dbReference type="AlphaFoldDB" id="A0A7X3MSJ3"/>
<comment type="cofactor">
    <cofactor evidence="1">
        <name>pyridoxal 5'-phosphate</name>
        <dbReference type="ChEBI" id="CHEBI:597326"/>
    </cofactor>
</comment>
<comment type="similarity">
    <text evidence="4">Belongs to the class-V pyridoxal-phosphate-dependent aminotransferase family. Csd subfamily.</text>
</comment>
<dbReference type="GO" id="GO:0030170">
    <property type="term" value="F:pyridoxal phosphate binding"/>
    <property type="evidence" value="ECO:0007669"/>
    <property type="project" value="InterPro"/>
</dbReference>
<evidence type="ECO:0000256" key="2">
    <source>
        <dbReference type="ARBA" id="ARBA00002824"/>
    </source>
</evidence>
<dbReference type="OrthoDB" id="9804366at2"/>
<evidence type="ECO:0000259" key="11">
    <source>
        <dbReference type="Pfam" id="PF00266"/>
    </source>
</evidence>
<evidence type="ECO:0000313" key="13">
    <source>
        <dbReference type="Proteomes" id="UP000436483"/>
    </source>
</evidence>
<dbReference type="SUPFAM" id="SSF53383">
    <property type="entry name" value="PLP-dependent transferases"/>
    <property type="match status" value="1"/>
</dbReference>
<dbReference type="PANTHER" id="PTHR43586">
    <property type="entry name" value="CYSTEINE DESULFURASE"/>
    <property type="match status" value="1"/>
</dbReference>
<dbReference type="PANTHER" id="PTHR43586:SF8">
    <property type="entry name" value="CYSTEINE DESULFURASE 1, CHLOROPLASTIC"/>
    <property type="match status" value="1"/>
</dbReference>
<evidence type="ECO:0000256" key="3">
    <source>
        <dbReference type="ARBA" id="ARBA00003120"/>
    </source>
</evidence>
<evidence type="ECO:0000256" key="10">
    <source>
        <dbReference type="ARBA" id="ARBA00050776"/>
    </source>
</evidence>
<dbReference type="InterPro" id="IPR010970">
    <property type="entry name" value="Cys_dSase_SufS"/>
</dbReference>
<evidence type="ECO:0000256" key="4">
    <source>
        <dbReference type="ARBA" id="ARBA00010447"/>
    </source>
</evidence>
<dbReference type="PIRSF" id="PIRSF005572">
    <property type="entry name" value="NifS"/>
    <property type="match status" value="1"/>
</dbReference>
<evidence type="ECO:0000256" key="5">
    <source>
        <dbReference type="ARBA" id="ARBA00012239"/>
    </source>
</evidence>
<comment type="caution">
    <text evidence="12">The sequence shown here is derived from an EMBL/GenBank/DDBJ whole genome shotgun (WGS) entry which is preliminary data.</text>
</comment>
<evidence type="ECO:0000256" key="8">
    <source>
        <dbReference type="ARBA" id="ARBA00022679"/>
    </source>
</evidence>
<accession>A0A7X3MSJ3</accession>
<dbReference type="InterPro" id="IPR016454">
    <property type="entry name" value="Cysteine_dSase"/>
</dbReference>
<evidence type="ECO:0000313" key="12">
    <source>
        <dbReference type="EMBL" id="MXQ12443.1"/>
    </source>
</evidence>
<dbReference type="GO" id="GO:0006534">
    <property type="term" value="P:cysteine metabolic process"/>
    <property type="evidence" value="ECO:0007669"/>
    <property type="project" value="InterPro"/>
</dbReference>
<dbReference type="RefSeq" id="WP_160885127.1">
    <property type="nucleotide sequence ID" value="NZ_WURB01000008.1"/>
</dbReference>
<keyword evidence="8" id="KW-0808">Transferase</keyword>
<dbReference type="InterPro" id="IPR000192">
    <property type="entry name" value="Aminotrans_V_dom"/>
</dbReference>
<dbReference type="EMBL" id="WURB01000008">
    <property type="protein sequence ID" value="MXQ12443.1"/>
    <property type="molecule type" value="Genomic_DNA"/>
</dbReference>
<dbReference type="Gene3D" id="3.40.640.10">
    <property type="entry name" value="Type I PLP-dependent aspartate aminotransferase-like (Major domain)"/>
    <property type="match status" value="1"/>
</dbReference>
<evidence type="ECO:0000256" key="1">
    <source>
        <dbReference type="ARBA" id="ARBA00001933"/>
    </source>
</evidence>
<proteinExistence type="inferred from homology"/>
<dbReference type="InterPro" id="IPR015421">
    <property type="entry name" value="PyrdxlP-dep_Trfase_major"/>
</dbReference>
<dbReference type="Proteomes" id="UP000436483">
    <property type="component" value="Unassembled WGS sequence"/>
</dbReference>
<evidence type="ECO:0000256" key="6">
    <source>
        <dbReference type="ARBA" id="ARBA00013558"/>
    </source>
</evidence>
<evidence type="ECO:0000256" key="7">
    <source>
        <dbReference type="ARBA" id="ARBA00021850"/>
    </source>
</evidence>